<evidence type="ECO:0000259" key="7">
    <source>
        <dbReference type="Pfam" id="PF00520"/>
    </source>
</evidence>
<dbReference type="PANTHER" id="PTHR10582">
    <property type="entry name" value="TRANSIENT RECEPTOR POTENTIAL ION CHANNEL PROTEIN"/>
    <property type="match status" value="1"/>
</dbReference>
<dbReference type="Proteomes" id="UP001154078">
    <property type="component" value="Chromosome 5"/>
</dbReference>
<evidence type="ECO:0000313" key="8">
    <source>
        <dbReference type="EMBL" id="CAH0557262.1"/>
    </source>
</evidence>
<organism evidence="8 9">
    <name type="scientific">Brassicogethes aeneus</name>
    <name type="common">Rape pollen beetle</name>
    <name type="synonym">Meligethes aeneus</name>
    <dbReference type="NCBI Taxonomy" id="1431903"/>
    <lineage>
        <taxon>Eukaryota</taxon>
        <taxon>Metazoa</taxon>
        <taxon>Ecdysozoa</taxon>
        <taxon>Arthropoda</taxon>
        <taxon>Hexapoda</taxon>
        <taxon>Insecta</taxon>
        <taxon>Pterygota</taxon>
        <taxon>Neoptera</taxon>
        <taxon>Endopterygota</taxon>
        <taxon>Coleoptera</taxon>
        <taxon>Polyphaga</taxon>
        <taxon>Cucujiformia</taxon>
        <taxon>Nitidulidae</taxon>
        <taxon>Meligethinae</taxon>
        <taxon>Brassicogethes</taxon>
    </lineage>
</organism>
<evidence type="ECO:0000313" key="9">
    <source>
        <dbReference type="Proteomes" id="UP001154078"/>
    </source>
</evidence>
<dbReference type="GO" id="GO:0005886">
    <property type="term" value="C:plasma membrane"/>
    <property type="evidence" value="ECO:0007669"/>
    <property type="project" value="TreeGrafter"/>
</dbReference>
<feature type="transmembrane region" description="Helical" evidence="6">
    <location>
        <begin position="205"/>
        <end position="225"/>
    </location>
</feature>
<keyword evidence="4 6" id="KW-1133">Transmembrane helix</keyword>
<name>A0A9P0B9Q2_BRAAE</name>
<dbReference type="OrthoDB" id="533508at2759"/>
<evidence type="ECO:0000256" key="4">
    <source>
        <dbReference type="ARBA" id="ARBA00022989"/>
    </source>
</evidence>
<dbReference type="InterPro" id="IPR024862">
    <property type="entry name" value="TRPV"/>
</dbReference>
<evidence type="ECO:0000256" key="3">
    <source>
        <dbReference type="ARBA" id="ARBA00022737"/>
    </source>
</evidence>
<comment type="subcellular location">
    <subcellularLocation>
        <location evidence="1">Membrane</location>
        <topology evidence="1">Multi-pass membrane protein</topology>
    </subcellularLocation>
</comment>
<accession>A0A9P0B9Q2</accession>
<keyword evidence="3" id="KW-0677">Repeat</keyword>
<dbReference type="GO" id="GO:0098703">
    <property type="term" value="P:calcium ion import across plasma membrane"/>
    <property type="evidence" value="ECO:0007669"/>
    <property type="project" value="TreeGrafter"/>
</dbReference>
<reference evidence="8" key="1">
    <citation type="submission" date="2021-12" db="EMBL/GenBank/DDBJ databases">
        <authorList>
            <person name="King R."/>
        </authorList>
    </citation>
    <scope>NUCLEOTIDE SEQUENCE</scope>
</reference>
<dbReference type="InterPro" id="IPR005821">
    <property type="entry name" value="Ion_trans_dom"/>
</dbReference>
<keyword evidence="9" id="KW-1185">Reference proteome</keyword>
<evidence type="ECO:0000256" key="1">
    <source>
        <dbReference type="ARBA" id="ARBA00004141"/>
    </source>
</evidence>
<sequence>METFDTAYEVGASLSIKNVLNLTPLTLAARLARIDMFFHILNLEREIYWQIGSITCAAYPLSQIDTIDLETGHISKTSALNLVVFGDKDEHLELMDGVLIDLLNAKWNTFVKFKFYRQFFTFAFYFLNSLISFTLRPGPPIPKESLNKTILNTTIHSEVNYTSFGISLENTSLDNSDDDYNVEEWWDNLQEDCRLMQLDAPEDKIRFIAEIAMTIGAFIYLAAAVREARFLGGRMFFENLMTAPSRVMFLFSCILMQIVPWLRVACEDEIEDTVAILFVIFMGIVAILLINMLIAMMGNTYQKIAETRNEWQRQWARIVLVVERGVSPPERLKQMMVYSQPMSDNKRALVLRLNQTDEDKEEMKEILEMKRRHERNIKKNWTKNKNDVGRL</sequence>
<dbReference type="EMBL" id="OV121136">
    <property type="protein sequence ID" value="CAH0557262.1"/>
    <property type="molecule type" value="Genomic_DNA"/>
</dbReference>
<feature type="domain" description="Ion transport" evidence="7">
    <location>
        <begin position="237"/>
        <end position="308"/>
    </location>
</feature>
<dbReference type="PANTHER" id="PTHR10582:SF28">
    <property type="entry name" value="NANCHUNG, ISOFORM B"/>
    <property type="match status" value="1"/>
</dbReference>
<keyword evidence="2 6" id="KW-0812">Transmembrane</keyword>
<gene>
    <name evidence="8" type="ORF">MELIAE_LOCUS8025</name>
</gene>
<feature type="transmembrane region" description="Helical" evidence="6">
    <location>
        <begin position="274"/>
        <end position="294"/>
    </location>
</feature>
<feature type="transmembrane region" description="Helical" evidence="6">
    <location>
        <begin position="246"/>
        <end position="262"/>
    </location>
</feature>
<feature type="transmembrane region" description="Helical" evidence="6">
    <location>
        <begin position="115"/>
        <end position="135"/>
    </location>
</feature>
<dbReference type="AlphaFoldDB" id="A0A9P0B9Q2"/>
<dbReference type="InterPro" id="IPR036770">
    <property type="entry name" value="Ankyrin_rpt-contain_sf"/>
</dbReference>
<protein>
    <recommendedName>
        <fullName evidence="7">Ion transport domain-containing protein</fullName>
    </recommendedName>
</protein>
<dbReference type="GO" id="GO:0005262">
    <property type="term" value="F:calcium channel activity"/>
    <property type="evidence" value="ECO:0007669"/>
    <property type="project" value="TreeGrafter"/>
</dbReference>
<dbReference type="Gene3D" id="1.25.40.20">
    <property type="entry name" value="Ankyrin repeat-containing domain"/>
    <property type="match status" value="1"/>
</dbReference>
<evidence type="ECO:0000256" key="2">
    <source>
        <dbReference type="ARBA" id="ARBA00022692"/>
    </source>
</evidence>
<evidence type="ECO:0000256" key="6">
    <source>
        <dbReference type="SAM" id="Phobius"/>
    </source>
</evidence>
<evidence type="ECO:0000256" key="5">
    <source>
        <dbReference type="ARBA" id="ARBA00023136"/>
    </source>
</evidence>
<proteinExistence type="predicted"/>
<dbReference type="Pfam" id="PF00520">
    <property type="entry name" value="Ion_trans"/>
    <property type="match status" value="1"/>
</dbReference>
<keyword evidence="5 6" id="KW-0472">Membrane</keyword>